<dbReference type="EMBL" id="APAU02000046">
    <property type="protein sequence ID" value="EUB59294.1"/>
    <property type="molecule type" value="Genomic_DNA"/>
</dbReference>
<dbReference type="GeneID" id="36341493"/>
<dbReference type="RefSeq" id="XP_024350490.1">
    <property type="nucleotide sequence ID" value="XM_024495027.1"/>
</dbReference>
<organism evidence="1 2">
    <name type="scientific">Echinococcus granulosus</name>
    <name type="common">Hydatid tapeworm</name>
    <dbReference type="NCBI Taxonomy" id="6210"/>
    <lineage>
        <taxon>Eukaryota</taxon>
        <taxon>Metazoa</taxon>
        <taxon>Spiralia</taxon>
        <taxon>Lophotrochozoa</taxon>
        <taxon>Platyhelminthes</taxon>
        <taxon>Cestoda</taxon>
        <taxon>Eucestoda</taxon>
        <taxon>Cyclophyllidea</taxon>
        <taxon>Taeniidae</taxon>
        <taxon>Echinococcus</taxon>
        <taxon>Echinococcus granulosus group</taxon>
    </lineage>
</organism>
<name>W6V014_ECHGR</name>
<dbReference type="CTD" id="36341493"/>
<reference evidence="1 2" key="1">
    <citation type="journal article" date="2013" name="Nat. Genet.">
        <title>The genome of the hydatid tapeworm Echinococcus granulosus.</title>
        <authorList>
            <person name="Zheng H."/>
            <person name="Zhang W."/>
            <person name="Zhang L."/>
            <person name="Zhang Z."/>
            <person name="Li J."/>
            <person name="Lu G."/>
            <person name="Zhu Y."/>
            <person name="Wang Y."/>
            <person name="Huang Y."/>
            <person name="Liu J."/>
            <person name="Kang H."/>
            <person name="Chen J."/>
            <person name="Wang L."/>
            <person name="Chen A."/>
            <person name="Yu S."/>
            <person name="Gao Z."/>
            <person name="Jin L."/>
            <person name="Gu W."/>
            <person name="Wang Z."/>
            <person name="Zhao L."/>
            <person name="Shi B."/>
            <person name="Wen H."/>
            <person name="Lin R."/>
            <person name="Jones M.K."/>
            <person name="Brejova B."/>
            <person name="Vinar T."/>
            <person name="Zhao G."/>
            <person name="McManus D.P."/>
            <person name="Chen Z."/>
            <person name="Zhou Y."/>
            <person name="Wang S."/>
        </authorList>
    </citation>
    <scope>NUCLEOTIDE SEQUENCE [LARGE SCALE GENOMIC DNA]</scope>
</reference>
<comment type="caution">
    <text evidence="1">The sequence shown here is derived from an EMBL/GenBank/DDBJ whole genome shotgun (WGS) entry which is preliminary data.</text>
</comment>
<dbReference type="AlphaFoldDB" id="W6V014"/>
<accession>W6V014</accession>
<dbReference type="Proteomes" id="UP000019149">
    <property type="component" value="Unassembled WGS sequence"/>
</dbReference>
<dbReference type="KEGG" id="egl:EGR_05778"/>
<gene>
    <name evidence="1" type="ORF">EGR_05778</name>
</gene>
<evidence type="ECO:0000313" key="1">
    <source>
        <dbReference type="EMBL" id="EUB59294.1"/>
    </source>
</evidence>
<proteinExistence type="predicted"/>
<sequence>MASVRSAVGLVKLLSLGPKSVRASAQLRCAVFAKGVRIIDCIYLLSRAVPCHVGGELRVPANHD</sequence>
<protein>
    <submittedName>
        <fullName evidence="1">Uncharacterized protein</fullName>
    </submittedName>
</protein>
<evidence type="ECO:0000313" key="2">
    <source>
        <dbReference type="Proteomes" id="UP000019149"/>
    </source>
</evidence>
<keyword evidence="2" id="KW-1185">Reference proteome</keyword>